<gene>
    <name evidence="1" type="ORF">SAMN05444955_1255</name>
</gene>
<protein>
    <submittedName>
        <fullName evidence="1">Phage tail protein</fullName>
    </submittedName>
</protein>
<dbReference type="STRING" id="1173111.SAMN05444955_1255"/>
<reference evidence="1 2" key="1">
    <citation type="submission" date="2016-10" db="EMBL/GenBank/DDBJ databases">
        <authorList>
            <person name="de Groot N.N."/>
        </authorList>
    </citation>
    <scope>NUCLEOTIDE SEQUENCE [LARGE SCALE GENOMIC DNA]</scope>
    <source>
        <strain evidence="1 2">DSM 46701</strain>
    </source>
</reference>
<proteinExistence type="predicted"/>
<sequence length="433" mass="47355">MATLEYMTINEDWSFQDNMDDFAATGWIASGDVTQQDGYVLIESADITVDETYRRVAVTLPATFDTVISTNTGEAKFELYDGASKLSIKFPNTGPNVKYYRIIVREMNTYPGSIEMYENGTLIKTVADSVSASAVSPTISYNNNSGSFGTYLEVYDHREVFGADFGPPAESTLGTTFKLDGSAGYSLLKDGRAGLLSPPISIEEDQIPFEAGSIERVANTEARTITLPILIEGSNASDLNDKKRALAKGLRKKVKIVSKMSDGYRYMTGRLIQGLEGEESRQNSGATFQKLLLTFKIYDPFWYKADVTITHVNFGTSQVGIVAEASNDGDEKAFFDFYFRGPGTNPSLTNFMTGENISLLGSFTNTNVVLVKTKPGERTLTKNGVTSWNLISSTSELFALLPDINFLDFSLASGAVGGQTMFRVISRPVMVGE</sequence>
<dbReference type="EMBL" id="FOCQ01000025">
    <property type="protein sequence ID" value="SEN79801.1"/>
    <property type="molecule type" value="Genomic_DNA"/>
</dbReference>
<dbReference type="OrthoDB" id="2079081at2"/>
<name>A0A1H8JGQ3_9BACL</name>
<dbReference type="RefSeq" id="WP_089973292.1">
    <property type="nucleotide sequence ID" value="NZ_FOCQ01000025.1"/>
</dbReference>
<evidence type="ECO:0000313" key="2">
    <source>
        <dbReference type="Proteomes" id="UP000199695"/>
    </source>
</evidence>
<evidence type="ECO:0000313" key="1">
    <source>
        <dbReference type="EMBL" id="SEN79801.1"/>
    </source>
</evidence>
<dbReference type="Gene3D" id="2.40.30.200">
    <property type="match status" value="1"/>
</dbReference>
<keyword evidence="2" id="KW-1185">Reference proteome</keyword>
<organism evidence="1 2">
    <name type="scientific">Lihuaxuella thermophila</name>
    <dbReference type="NCBI Taxonomy" id="1173111"/>
    <lineage>
        <taxon>Bacteria</taxon>
        <taxon>Bacillati</taxon>
        <taxon>Bacillota</taxon>
        <taxon>Bacilli</taxon>
        <taxon>Bacillales</taxon>
        <taxon>Thermoactinomycetaceae</taxon>
        <taxon>Lihuaxuella</taxon>
    </lineage>
</organism>
<accession>A0A1H8JGQ3</accession>
<dbReference type="AlphaFoldDB" id="A0A1H8JGQ3"/>
<dbReference type="Proteomes" id="UP000199695">
    <property type="component" value="Unassembled WGS sequence"/>
</dbReference>